<evidence type="ECO:0000256" key="6">
    <source>
        <dbReference type="SAM" id="Phobius"/>
    </source>
</evidence>
<evidence type="ECO:0000259" key="8">
    <source>
        <dbReference type="Pfam" id="PF12704"/>
    </source>
</evidence>
<comment type="subcellular location">
    <subcellularLocation>
        <location evidence="1">Cell membrane</location>
        <topology evidence="1">Multi-pass membrane protein</topology>
    </subcellularLocation>
</comment>
<comment type="caution">
    <text evidence="9">The sequence shown here is derived from an EMBL/GenBank/DDBJ whole genome shotgun (WGS) entry which is preliminary data.</text>
</comment>
<dbReference type="OrthoDB" id="1451596at2"/>
<evidence type="ECO:0000256" key="1">
    <source>
        <dbReference type="ARBA" id="ARBA00004651"/>
    </source>
</evidence>
<dbReference type="Pfam" id="PF02687">
    <property type="entry name" value="FtsX"/>
    <property type="match status" value="2"/>
</dbReference>
<dbReference type="InterPro" id="IPR003838">
    <property type="entry name" value="ABC3_permease_C"/>
</dbReference>
<evidence type="ECO:0000256" key="5">
    <source>
        <dbReference type="ARBA" id="ARBA00023136"/>
    </source>
</evidence>
<dbReference type="AlphaFoldDB" id="A0A4Q5LSG1"/>
<dbReference type="GO" id="GO:0005886">
    <property type="term" value="C:plasma membrane"/>
    <property type="evidence" value="ECO:0007669"/>
    <property type="project" value="UniProtKB-SubCell"/>
</dbReference>
<reference evidence="9 10" key="1">
    <citation type="submission" date="2019-02" db="EMBL/GenBank/DDBJ databases">
        <title>Bacterial novel species Mucilaginibacter sp. 17JY9-4 isolated from soil.</title>
        <authorList>
            <person name="Jung H.-Y."/>
        </authorList>
    </citation>
    <scope>NUCLEOTIDE SEQUENCE [LARGE SCALE GENOMIC DNA]</scope>
    <source>
        <strain evidence="9 10">17JY9-4</strain>
    </source>
</reference>
<name>A0A4Q5LSG1_9SPHI</name>
<dbReference type="PANTHER" id="PTHR30572">
    <property type="entry name" value="MEMBRANE COMPONENT OF TRANSPORTER-RELATED"/>
    <property type="match status" value="1"/>
</dbReference>
<proteinExistence type="predicted"/>
<dbReference type="Proteomes" id="UP000293331">
    <property type="component" value="Unassembled WGS sequence"/>
</dbReference>
<dbReference type="PANTHER" id="PTHR30572:SF18">
    <property type="entry name" value="ABC-TYPE MACROLIDE FAMILY EXPORT SYSTEM PERMEASE COMPONENT 2"/>
    <property type="match status" value="1"/>
</dbReference>
<evidence type="ECO:0000259" key="7">
    <source>
        <dbReference type="Pfam" id="PF02687"/>
    </source>
</evidence>
<keyword evidence="10" id="KW-1185">Reference proteome</keyword>
<dbReference type="InterPro" id="IPR050250">
    <property type="entry name" value="Macrolide_Exporter_MacB"/>
</dbReference>
<evidence type="ECO:0000256" key="2">
    <source>
        <dbReference type="ARBA" id="ARBA00022475"/>
    </source>
</evidence>
<feature type="transmembrane region" description="Helical" evidence="6">
    <location>
        <begin position="332"/>
        <end position="359"/>
    </location>
</feature>
<dbReference type="EMBL" id="SEWG01000001">
    <property type="protein sequence ID" value="RYU92417.1"/>
    <property type="molecule type" value="Genomic_DNA"/>
</dbReference>
<gene>
    <name evidence="9" type="ORF">EWM62_02995</name>
</gene>
<protein>
    <submittedName>
        <fullName evidence="9">ABC transporter permease</fullName>
    </submittedName>
</protein>
<evidence type="ECO:0000313" key="10">
    <source>
        <dbReference type="Proteomes" id="UP000293331"/>
    </source>
</evidence>
<accession>A0A4Q5LSG1</accession>
<dbReference type="InterPro" id="IPR025857">
    <property type="entry name" value="MacB_PCD"/>
</dbReference>
<dbReference type="Pfam" id="PF12704">
    <property type="entry name" value="MacB_PCD"/>
    <property type="match status" value="1"/>
</dbReference>
<sequence length="804" mass="88791">MIRNYLKTAWRNLVQNKTTSLISMAGLAVGICCFLLLTTYLINELRYDRFHVKADRIVRVAYNYKSPDDKEARFISVTQTAVVPVYKQEFSEIEDGVRVFNLSGQGPVAIKYGDKLFSEKNMLLADDAFFKIFTFKFLQGNPVNALADPSSVVITASTAKKYFGNDNPMGKILKADDTNNLMVTGVIEDVPAYSQIKFDLMANAALDPGTKVLKWNAASNYSYLLLKPGADIKALEKKMDAYIANILKGQNRPGVTTNYTLEPLTSVHLQSKALFSLEAPGDIKYIYILGIVAVVLLLLACVNFLNLVTARSAERGREIGVRKVMGAVRGQLFTQFIIEAGIITLFSLLVGVLLLSVFFPTFSVFTGQQLGFATWNTSWLVGALAVLFIVVTFMAGTYPSLYLSAFKPIITLKGNSSMQAGGNMLRKSLVVFQFVVSVFFIISTLIAGNQLRYMQTLNTGINRDQVLVLDIGGIPYNNIEAFKNEIKQQNGVLASTASYDSPVNVRGGYSINSAEGKPADYSLSVTAIPIEKSFVKTLGIKLVAGTDLDLGDEQQVLIKDNEKRHYSFILNEMAVKALGWKPDEAIGKKIGINGRMGEIKAVAKDFNFASLHQEITPIAMFPEYEWFGKLLIKTSGKNTAGTIAAIQAKWKAFYPTKPFEYHFLDQEFEELYKTDQRTGSILTAFTAVTIFISCLGLFGLAVFSTRQRVKEIGIRKVLGAGVASIVGLISFDFIKLVLIAIIISSPLAWYAMHTWLQDFAFRVNIQWWVFALAGGMAALIAFLTVSYQSVKAALSNPVKSLRSE</sequence>
<organism evidence="9 10">
    <name type="scientific">Mucilaginibacter terrigena</name>
    <dbReference type="NCBI Taxonomy" id="2492395"/>
    <lineage>
        <taxon>Bacteria</taxon>
        <taxon>Pseudomonadati</taxon>
        <taxon>Bacteroidota</taxon>
        <taxon>Sphingobacteriia</taxon>
        <taxon>Sphingobacteriales</taxon>
        <taxon>Sphingobacteriaceae</taxon>
        <taxon>Mucilaginibacter</taxon>
    </lineage>
</organism>
<dbReference type="RefSeq" id="WP_129875144.1">
    <property type="nucleotide sequence ID" value="NZ_SEWG01000001.1"/>
</dbReference>
<keyword evidence="3 6" id="KW-0812">Transmembrane</keyword>
<dbReference type="GO" id="GO:0022857">
    <property type="term" value="F:transmembrane transporter activity"/>
    <property type="evidence" value="ECO:0007669"/>
    <property type="project" value="TreeGrafter"/>
</dbReference>
<evidence type="ECO:0000313" key="9">
    <source>
        <dbReference type="EMBL" id="RYU92417.1"/>
    </source>
</evidence>
<feature type="domain" description="MacB-like periplasmic core" evidence="8">
    <location>
        <begin position="20"/>
        <end position="241"/>
    </location>
</feature>
<keyword evidence="5 6" id="KW-0472">Membrane</keyword>
<evidence type="ECO:0000256" key="3">
    <source>
        <dbReference type="ARBA" id="ARBA00022692"/>
    </source>
</evidence>
<feature type="transmembrane region" description="Helical" evidence="6">
    <location>
        <begin position="424"/>
        <end position="447"/>
    </location>
</feature>
<feature type="domain" description="ABC3 transporter permease C-terminal" evidence="7">
    <location>
        <begin position="684"/>
        <end position="793"/>
    </location>
</feature>
<feature type="transmembrane region" description="Helical" evidence="6">
    <location>
        <begin position="681"/>
        <end position="705"/>
    </location>
</feature>
<feature type="transmembrane region" description="Helical" evidence="6">
    <location>
        <begin position="717"/>
        <end position="745"/>
    </location>
</feature>
<evidence type="ECO:0000256" key="4">
    <source>
        <dbReference type="ARBA" id="ARBA00022989"/>
    </source>
</evidence>
<feature type="transmembrane region" description="Helical" evidence="6">
    <location>
        <begin position="285"/>
        <end position="308"/>
    </location>
</feature>
<feature type="transmembrane region" description="Helical" evidence="6">
    <location>
        <begin position="21"/>
        <end position="42"/>
    </location>
</feature>
<keyword evidence="4 6" id="KW-1133">Transmembrane helix</keyword>
<feature type="transmembrane region" description="Helical" evidence="6">
    <location>
        <begin position="379"/>
        <end position="403"/>
    </location>
</feature>
<keyword evidence="2" id="KW-1003">Cell membrane</keyword>
<feature type="transmembrane region" description="Helical" evidence="6">
    <location>
        <begin position="765"/>
        <end position="785"/>
    </location>
</feature>
<feature type="domain" description="ABC3 transporter permease C-terminal" evidence="7">
    <location>
        <begin position="291"/>
        <end position="405"/>
    </location>
</feature>